<reference evidence="2 3" key="2">
    <citation type="journal article" date="2013" name="PLoS ONE">
        <title>INDIGO - INtegrated Data Warehouse of MIcrobial GenOmes with Examples from the Red Sea Extremophiles.</title>
        <authorList>
            <person name="Alam I."/>
            <person name="Antunes A."/>
            <person name="Kamau A.A."/>
            <person name="Ba Alawi W."/>
            <person name="Kalkatawi M."/>
            <person name="Stingl U."/>
            <person name="Bajic V.B."/>
        </authorList>
    </citation>
    <scope>NUCLEOTIDE SEQUENCE [LARGE SCALE GENOMIC DNA]</scope>
    <source>
        <strain evidence="2 3">SSD-17B</strain>
    </source>
</reference>
<keyword evidence="3" id="KW-1185">Reference proteome</keyword>
<proteinExistence type="predicted"/>
<dbReference type="EMBL" id="AFNU02000003">
    <property type="protein sequence ID" value="ERJ12742.1"/>
    <property type="molecule type" value="Genomic_DNA"/>
</dbReference>
<evidence type="ECO:0000313" key="3">
    <source>
        <dbReference type="Proteomes" id="UP000005707"/>
    </source>
</evidence>
<sequence length="44" mass="5026">MPTNKWMCTHCGRRTSRSVSSGRPLPGKCSRKEGNRPHSWVKNN</sequence>
<dbReference type="InParanoid" id="F7Q2N0"/>
<organism evidence="2 3">
    <name type="scientific">Haloplasma contractile SSD-17B</name>
    <dbReference type="NCBI Taxonomy" id="1033810"/>
    <lineage>
        <taxon>Bacteria</taxon>
        <taxon>Bacillati</taxon>
        <taxon>Mycoplasmatota</taxon>
        <taxon>Mollicutes</taxon>
        <taxon>Haloplasmatales</taxon>
        <taxon>Haloplasmataceae</taxon>
        <taxon>Haloplasma</taxon>
    </lineage>
</organism>
<gene>
    <name evidence="2" type="ORF">HLPCO_001082</name>
</gene>
<dbReference type="AlphaFoldDB" id="F7Q2N0"/>
<dbReference type="Proteomes" id="UP000005707">
    <property type="component" value="Unassembled WGS sequence"/>
</dbReference>
<evidence type="ECO:0000256" key="1">
    <source>
        <dbReference type="SAM" id="MobiDB-lite"/>
    </source>
</evidence>
<accession>F7Q2N0</accession>
<feature type="region of interest" description="Disordered" evidence="1">
    <location>
        <begin position="1"/>
        <end position="44"/>
    </location>
</feature>
<dbReference type="RefSeq" id="WP_008825846.1">
    <property type="nucleotide sequence ID" value="NZ_AFNU02000003.1"/>
</dbReference>
<reference evidence="2 3" key="1">
    <citation type="journal article" date="2011" name="J. Bacteriol.">
        <title>Genome sequence of Haloplasma contractile, an unusual contractile bacterium from a deep-sea anoxic brine lake.</title>
        <authorList>
            <person name="Antunes A."/>
            <person name="Alam I."/>
            <person name="El Dorry H."/>
            <person name="Siam R."/>
            <person name="Robertson A."/>
            <person name="Bajic V.B."/>
            <person name="Stingl U."/>
        </authorList>
    </citation>
    <scope>NUCLEOTIDE SEQUENCE [LARGE SCALE GENOMIC DNA]</scope>
    <source>
        <strain evidence="2 3">SSD-17B</strain>
    </source>
</reference>
<comment type="caution">
    <text evidence="2">The sequence shown here is derived from an EMBL/GenBank/DDBJ whole genome shotgun (WGS) entry which is preliminary data.</text>
</comment>
<protein>
    <submittedName>
        <fullName evidence="2">Uncharacterized protein</fullName>
    </submittedName>
</protein>
<name>F7Q2N0_9MOLU</name>
<evidence type="ECO:0000313" key="2">
    <source>
        <dbReference type="EMBL" id="ERJ12742.1"/>
    </source>
</evidence>